<dbReference type="InterPro" id="IPR051320">
    <property type="entry name" value="Viral_Replic_Matur_Polypro"/>
</dbReference>
<dbReference type="Ensembl" id="ENSCWAT00000004176.1">
    <property type="protein sequence ID" value="ENSCWAP00000003849.1"/>
    <property type="gene ID" value="ENSCWAG00000003039.1"/>
</dbReference>
<dbReference type="InterPro" id="IPR041577">
    <property type="entry name" value="RT_RNaseH_2"/>
</dbReference>
<dbReference type="Pfam" id="PF17919">
    <property type="entry name" value="RT_RNaseH_2"/>
    <property type="match status" value="1"/>
</dbReference>
<dbReference type="Proteomes" id="UP000694540">
    <property type="component" value="Unplaced"/>
</dbReference>
<dbReference type="PANTHER" id="PTHR33064:SF29">
    <property type="entry name" value="PEPTIDASE A2 DOMAIN-CONTAINING PROTEIN-RELATED"/>
    <property type="match status" value="1"/>
</dbReference>
<keyword evidence="3" id="KW-1185">Reference proteome</keyword>
<reference evidence="2" key="1">
    <citation type="submission" date="2025-08" db="UniProtKB">
        <authorList>
            <consortium name="Ensembl"/>
        </authorList>
    </citation>
    <scope>IDENTIFICATION</scope>
</reference>
<evidence type="ECO:0000313" key="2">
    <source>
        <dbReference type="Ensembl" id="ENSCWAP00000003849.1"/>
    </source>
</evidence>
<reference evidence="2" key="2">
    <citation type="submission" date="2025-09" db="UniProtKB">
        <authorList>
            <consortium name="Ensembl"/>
        </authorList>
    </citation>
    <scope>IDENTIFICATION</scope>
</reference>
<dbReference type="GeneTree" id="ENSGT01120000271981"/>
<evidence type="ECO:0000313" key="3">
    <source>
        <dbReference type="Proteomes" id="UP000694540"/>
    </source>
</evidence>
<sequence length="164" mass="17929">MGAQIHFRPGGPIVTGPQELPISVLTLRLDDEYRLHQEPPPQNPDIDSWLQQFPGAWAETGGMGLAKHRPETEQAFQQIKTALLSAPALGLPDVSKPFHLFIDENKGIAKAVLTQSLGPWPRPVAYLSKRLDPVAAGWPPCLRMIAATALMVKDADKLTLGQEL</sequence>
<evidence type="ECO:0000259" key="1">
    <source>
        <dbReference type="Pfam" id="PF17919"/>
    </source>
</evidence>
<feature type="domain" description="Reverse transcriptase/retrotransposon-derived protein RNase H-like" evidence="1">
    <location>
        <begin position="70"/>
        <end position="163"/>
    </location>
</feature>
<organism evidence="2 3">
    <name type="scientific">Catagonus wagneri</name>
    <name type="common">Chacoan peccary</name>
    <dbReference type="NCBI Taxonomy" id="51154"/>
    <lineage>
        <taxon>Eukaryota</taxon>
        <taxon>Metazoa</taxon>
        <taxon>Chordata</taxon>
        <taxon>Craniata</taxon>
        <taxon>Vertebrata</taxon>
        <taxon>Euteleostomi</taxon>
        <taxon>Mammalia</taxon>
        <taxon>Eutheria</taxon>
        <taxon>Laurasiatheria</taxon>
        <taxon>Artiodactyla</taxon>
        <taxon>Suina</taxon>
        <taxon>Tayassuidae</taxon>
        <taxon>Catagonus</taxon>
    </lineage>
</organism>
<dbReference type="SUPFAM" id="SSF56672">
    <property type="entry name" value="DNA/RNA polymerases"/>
    <property type="match status" value="1"/>
</dbReference>
<protein>
    <recommendedName>
        <fullName evidence="1">Reverse transcriptase/retrotransposon-derived protein RNase H-like domain-containing protein</fullName>
    </recommendedName>
</protein>
<dbReference type="InterPro" id="IPR043502">
    <property type="entry name" value="DNA/RNA_pol_sf"/>
</dbReference>
<dbReference type="AlphaFoldDB" id="A0A8C3VSJ0"/>
<name>A0A8C3VSJ0_9CETA</name>
<dbReference type="Gene3D" id="3.10.20.370">
    <property type="match status" value="1"/>
</dbReference>
<dbReference type="PANTHER" id="PTHR33064">
    <property type="entry name" value="POL PROTEIN"/>
    <property type="match status" value="1"/>
</dbReference>
<proteinExistence type="predicted"/>
<accession>A0A8C3VSJ0</accession>